<reference evidence="2" key="2">
    <citation type="submission" date="2020-09" db="EMBL/GenBank/DDBJ databases">
        <authorList>
            <person name="Sun Q."/>
            <person name="Ohkuma M."/>
        </authorList>
    </citation>
    <scope>NUCLEOTIDE SEQUENCE</scope>
    <source>
        <strain evidence="2">JCM 15759</strain>
    </source>
</reference>
<protein>
    <submittedName>
        <fullName evidence="2">Uncharacterized protein</fullName>
    </submittedName>
</protein>
<keyword evidence="1" id="KW-1133">Transmembrane helix</keyword>
<dbReference type="AlphaFoldDB" id="A0A830FIB7"/>
<feature type="transmembrane region" description="Helical" evidence="1">
    <location>
        <begin position="15"/>
        <end position="32"/>
    </location>
</feature>
<evidence type="ECO:0000313" key="2">
    <source>
        <dbReference type="EMBL" id="GGM26781.1"/>
    </source>
</evidence>
<dbReference type="OrthoDB" id="222318at2157"/>
<keyword evidence="1" id="KW-0812">Transmembrane</keyword>
<dbReference type="EMBL" id="BMON01000001">
    <property type="protein sequence ID" value="GGM26781.1"/>
    <property type="molecule type" value="Genomic_DNA"/>
</dbReference>
<evidence type="ECO:0000256" key="1">
    <source>
        <dbReference type="SAM" id="Phobius"/>
    </source>
</evidence>
<dbReference type="Proteomes" id="UP000656367">
    <property type="component" value="Unassembled WGS sequence"/>
</dbReference>
<organism evidence="2 3">
    <name type="scientific">Haloarcula argentinensis</name>
    <dbReference type="NCBI Taxonomy" id="43776"/>
    <lineage>
        <taxon>Archaea</taxon>
        <taxon>Methanobacteriati</taxon>
        <taxon>Methanobacteriota</taxon>
        <taxon>Stenosarchaea group</taxon>
        <taxon>Halobacteria</taxon>
        <taxon>Halobacteriales</taxon>
        <taxon>Haloarculaceae</taxon>
        <taxon>Haloarcula</taxon>
    </lineage>
</organism>
<reference evidence="2" key="1">
    <citation type="journal article" date="2014" name="Int. J. Syst. Evol. Microbiol.">
        <title>Complete genome sequence of Corynebacterium casei LMG S-19264T (=DSM 44701T), isolated from a smear-ripened cheese.</title>
        <authorList>
            <consortium name="US DOE Joint Genome Institute (JGI-PGF)"/>
            <person name="Walter F."/>
            <person name="Albersmeier A."/>
            <person name="Kalinowski J."/>
            <person name="Ruckert C."/>
        </authorList>
    </citation>
    <scope>NUCLEOTIDE SEQUENCE</scope>
    <source>
        <strain evidence="2">JCM 15759</strain>
    </source>
</reference>
<proteinExistence type="predicted"/>
<gene>
    <name evidence="2" type="ORF">GCM10009006_05320</name>
</gene>
<keyword evidence="1" id="KW-0472">Membrane</keyword>
<comment type="caution">
    <text evidence="2">The sequence shown here is derived from an EMBL/GenBank/DDBJ whole genome shotgun (WGS) entry which is preliminary data.</text>
</comment>
<dbReference type="RefSeq" id="WP_188851279.1">
    <property type="nucleotide sequence ID" value="NZ_BMON01000001.1"/>
</dbReference>
<accession>A0A830FIB7</accession>
<name>A0A830FIB7_HALAR</name>
<sequence length="88" mass="9003">MDFGDAMGTLASEDYMTDVALVMGGFAAPALVKYGVENKMGKDLPDEAYGATVAVGGALYGGAGRKVAIGGGVHTLEALRTRFTEGNE</sequence>
<evidence type="ECO:0000313" key="3">
    <source>
        <dbReference type="Proteomes" id="UP000656367"/>
    </source>
</evidence>